<dbReference type="PANTHER" id="PTHR33055:SF15">
    <property type="entry name" value="TRANSPOSASE-RELATED"/>
    <property type="match status" value="1"/>
</dbReference>
<dbReference type="Pfam" id="PF02371">
    <property type="entry name" value="Transposase_20"/>
    <property type="match status" value="1"/>
</dbReference>
<evidence type="ECO:0000259" key="1">
    <source>
        <dbReference type="Pfam" id="PF01548"/>
    </source>
</evidence>
<proteinExistence type="predicted"/>
<dbReference type="InterPro" id="IPR003346">
    <property type="entry name" value="Transposase_20"/>
</dbReference>
<dbReference type="InterPro" id="IPR002525">
    <property type="entry name" value="Transp_IS110-like_N"/>
</dbReference>
<dbReference type="GO" id="GO:0004803">
    <property type="term" value="F:transposase activity"/>
    <property type="evidence" value="ECO:0007669"/>
    <property type="project" value="InterPro"/>
</dbReference>
<name>T0C8L9_ALIAG</name>
<evidence type="ECO:0000259" key="2">
    <source>
        <dbReference type="Pfam" id="PF02371"/>
    </source>
</evidence>
<protein>
    <submittedName>
        <fullName evidence="3">IS110 family transposase</fullName>
    </submittedName>
</protein>
<reference evidence="4" key="1">
    <citation type="journal article" date="2022" name="G3 (Bethesda)">
        <title>Unveiling the complete genome sequence of Alicyclobacillus acidoterrestris DSM 3922T, a taint-producing strain.</title>
        <authorList>
            <person name="Leonardo I.C."/>
            <person name="Barreto Crespo M.T."/>
            <person name="Gaspar F.B."/>
        </authorList>
    </citation>
    <scope>NUCLEOTIDE SEQUENCE [LARGE SCALE GENOMIC DNA]</scope>
    <source>
        <strain evidence="4">DSM 3922</strain>
    </source>
</reference>
<dbReference type="RefSeq" id="WP_021295803.1">
    <property type="nucleotide sequence ID" value="NZ_AURB01000102.1"/>
</dbReference>
<dbReference type="eggNOG" id="COG3547">
    <property type="taxonomic scope" value="Bacteria"/>
</dbReference>
<dbReference type="InterPro" id="IPR047650">
    <property type="entry name" value="Transpos_IS110"/>
</dbReference>
<dbReference type="GO" id="GO:0006313">
    <property type="term" value="P:DNA transposition"/>
    <property type="evidence" value="ECO:0007669"/>
    <property type="project" value="InterPro"/>
</dbReference>
<dbReference type="OrthoDB" id="9790935at2"/>
<accession>T0C8L9</accession>
<dbReference type="KEGG" id="aaco:K1I37_09570"/>
<keyword evidence="4" id="KW-1185">Reference proteome</keyword>
<dbReference type="AlphaFoldDB" id="T0C8L9"/>
<feature type="domain" description="Transposase IS116/IS110/IS902 C-terminal" evidence="2">
    <location>
        <begin position="268"/>
        <end position="353"/>
    </location>
</feature>
<sequence>MYFIGIDIAKRHHEACIVDERGMVLGASLRFSNSQAGGQKLLTWIQRHDPELTQSVVAMEATGHYWLSLYTFLRKHGVVAKVINPIQSDAFRNLYIRQTKNDTKDSFIIAEIVRFGRYTTTELADEPIIALRQLSRFWFTIVDHIADLKRQVIAVLDVLFPEYEQLFSDLFGKASAELLMEYTTPEEILELDTDELATLLTKHSRGKLGRSKAEEIQAAAQNSFGIDIALDAFRLQVKLLIQQIKLAEEHLQTLDMAISEQLAKVDTNLVTIPGIGPVLAAAILGEIGDISRFSSGVKLVAYAGIDPTVRQSGEFTGNRNKMSKRGSPYLRRALWLAANAAKKHNPIFHDFYQKKLSEGKHPLTAIGAVCRKLIYVVYAVLRDNKPYQPIA</sequence>
<gene>
    <name evidence="3" type="ORF">K1I37_09570</name>
</gene>
<dbReference type="PANTHER" id="PTHR33055">
    <property type="entry name" value="TRANSPOSASE FOR INSERTION SEQUENCE ELEMENT IS1111A"/>
    <property type="match status" value="1"/>
</dbReference>
<accession>A0A9E6ZRN8</accession>
<evidence type="ECO:0000313" key="3">
    <source>
        <dbReference type="EMBL" id="UNO50654.1"/>
    </source>
</evidence>
<dbReference type="NCBIfam" id="NF033542">
    <property type="entry name" value="transpos_IS110"/>
    <property type="match status" value="1"/>
</dbReference>
<dbReference type="GO" id="GO:0003677">
    <property type="term" value="F:DNA binding"/>
    <property type="evidence" value="ECO:0007669"/>
    <property type="project" value="InterPro"/>
</dbReference>
<evidence type="ECO:0000313" key="4">
    <source>
        <dbReference type="Proteomes" id="UP000829401"/>
    </source>
</evidence>
<feature type="domain" description="Transposase IS110-like N-terminal" evidence="1">
    <location>
        <begin position="4"/>
        <end position="161"/>
    </location>
</feature>
<dbReference type="Gene3D" id="1.10.340.30">
    <property type="entry name" value="Hypothetical protein, domain 2"/>
    <property type="match status" value="1"/>
</dbReference>
<dbReference type="Pfam" id="PF01548">
    <property type="entry name" value="DEDD_Tnp_IS110"/>
    <property type="match status" value="1"/>
</dbReference>
<dbReference type="Proteomes" id="UP000829401">
    <property type="component" value="Chromosome"/>
</dbReference>
<dbReference type="EMBL" id="CP080467">
    <property type="protein sequence ID" value="UNO50654.1"/>
    <property type="molecule type" value="Genomic_DNA"/>
</dbReference>
<organism evidence="3 4">
    <name type="scientific">Alicyclobacillus acidoterrestris (strain ATCC 49025 / DSM 3922 / CIP 106132 / NCIMB 13137 / GD3B)</name>
    <dbReference type="NCBI Taxonomy" id="1356854"/>
    <lineage>
        <taxon>Bacteria</taxon>
        <taxon>Bacillati</taxon>
        <taxon>Bacillota</taxon>
        <taxon>Bacilli</taxon>
        <taxon>Bacillales</taxon>
        <taxon>Alicyclobacillaceae</taxon>
        <taxon>Alicyclobacillus</taxon>
    </lineage>
</organism>